<evidence type="ECO:0000313" key="3">
    <source>
        <dbReference type="Proteomes" id="UP000199169"/>
    </source>
</evidence>
<feature type="binding site" evidence="1">
    <location>
        <position position="56"/>
    </location>
    <ligand>
        <name>Mg(2+)</name>
        <dbReference type="ChEBI" id="CHEBI:18420"/>
        <label>1</label>
    </ligand>
</feature>
<dbReference type="SUPFAM" id="SSF101478">
    <property type="entry name" value="ADP-ribosylglycohydrolase"/>
    <property type="match status" value="1"/>
</dbReference>
<feature type="binding site" evidence="1">
    <location>
        <position position="55"/>
    </location>
    <ligand>
        <name>Mg(2+)</name>
        <dbReference type="ChEBI" id="CHEBI:18420"/>
        <label>1</label>
    </ligand>
</feature>
<keyword evidence="3" id="KW-1185">Reference proteome</keyword>
<keyword evidence="1" id="KW-0479">Metal-binding</keyword>
<keyword evidence="2" id="KW-0326">Glycosidase</keyword>
<dbReference type="PANTHER" id="PTHR16222">
    <property type="entry name" value="ADP-RIBOSYLGLYCOHYDROLASE"/>
    <property type="match status" value="1"/>
</dbReference>
<evidence type="ECO:0000256" key="1">
    <source>
        <dbReference type="PIRSR" id="PIRSR605502-1"/>
    </source>
</evidence>
<sequence>MRTESIAHAVRCWDWRLATGDAVGTAVEFRRRGSFPEVTDMVGGGPFRLNPGEFTDDASMALCLGASLLARGFDPQDQMLRYQDWAQNGYMSSNGRCFDIGGTVSQALRQFRRYGNPLCGSTDPHSAGNGCIMRLAPVPIRYLDDMKLAVQYCGEQSRTTHGADKEAVLAVPDHAGELPPKLAAIAAGGYRAKTRAQVKGSGYVVESLEASLWCFQQTGNYREAVLMATNFGDDADTTAAITGQIAGAFYGEAGIPQEWLKKLAMGEMIGTMAEKLLPAVATAAT</sequence>
<dbReference type="GO" id="GO:0047407">
    <property type="term" value="F:ADP-ribosyl-[dinitrogen reductase] hydrolase activity"/>
    <property type="evidence" value="ECO:0007669"/>
    <property type="project" value="UniProtKB-EC"/>
</dbReference>
<dbReference type="AlphaFoldDB" id="A0A1A8XTJ1"/>
<accession>A0A1A8XTJ1</accession>
<keyword evidence="1" id="KW-0460">Magnesium</keyword>
<dbReference type="PANTHER" id="PTHR16222:SF12">
    <property type="entry name" value="ADP-RIBOSYLGLYCOHYDROLASE-RELATED"/>
    <property type="match status" value="1"/>
</dbReference>
<dbReference type="InterPro" id="IPR005502">
    <property type="entry name" value="Ribosyl_crysJ1"/>
</dbReference>
<gene>
    <name evidence="2" type="ORF">ACCAA_570020</name>
</gene>
<protein>
    <submittedName>
        <fullName evidence="2">ADP-ribosyl-(Dinitrogen reductase) hydrolase</fullName>
        <ecNumber evidence="2">3.2.2.24</ecNumber>
    </submittedName>
</protein>
<dbReference type="RefSeq" id="WP_342674066.1">
    <property type="nucleotide sequence ID" value="NZ_FLQX01000135.1"/>
</dbReference>
<feature type="binding site" evidence="1">
    <location>
        <position position="234"/>
    </location>
    <ligand>
        <name>Mg(2+)</name>
        <dbReference type="ChEBI" id="CHEBI:18420"/>
        <label>1</label>
    </ligand>
</feature>
<dbReference type="GO" id="GO:0046872">
    <property type="term" value="F:metal ion binding"/>
    <property type="evidence" value="ECO:0007669"/>
    <property type="project" value="UniProtKB-KW"/>
</dbReference>
<dbReference type="Gene3D" id="1.10.4080.10">
    <property type="entry name" value="ADP-ribosylation/Crystallin J1"/>
    <property type="match status" value="2"/>
</dbReference>
<feature type="binding site" evidence="1">
    <location>
        <position position="57"/>
    </location>
    <ligand>
        <name>Mg(2+)</name>
        <dbReference type="ChEBI" id="CHEBI:18420"/>
        <label>1</label>
    </ligand>
</feature>
<name>A0A1A8XTJ1_9PROT</name>
<reference evidence="2 3" key="1">
    <citation type="submission" date="2016-06" db="EMBL/GenBank/DDBJ databases">
        <authorList>
            <person name="Kjaerup R.B."/>
            <person name="Dalgaard T.S."/>
            <person name="Juul-Madsen H.R."/>
        </authorList>
    </citation>
    <scope>NUCLEOTIDE SEQUENCE [LARGE SCALE GENOMIC DNA]</scope>
    <source>
        <strain evidence="2">3</strain>
    </source>
</reference>
<dbReference type="STRING" id="1860102.ACCAA_570020"/>
<dbReference type="EC" id="3.2.2.24" evidence="2"/>
<evidence type="ECO:0000313" key="2">
    <source>
        <dbReference type="EMBL" id="SBT08404.1"/>
    </source>
</evidence>
<feature type="binding site" evidence="1">
    <location>
        <position position="236"/>
    </location>
    <ligand>
        <name>Mg(2+)</name>
        <dbReference type="ChEBI" id="CHEBI:18420"/>
        <label>1</label>
    </ligand>
</feature>
<dbReference type="InterPro" id="IPR050792">
    <property type="entry name" value="ADP-ribosylglycohydrolase"/>
</dbReference>
<keyword evidence="2" id="KW-0378">Hydrolase</keyword>
<dbReference type="InterPro" id="IPR036705">
    <property type="entry name" value="Ribosyl_crysJ1_sf"/>
</dbReference>
<feature type="binding site" evidence="1">
    <location>
        <position position="237"/>
    </location>
    <ligand>
        <name>Mg(2+)</name>
        <dbReference type="ChEBI" id="CHEBI:18420"/>
        <label>1</label>
    </ligand>
</feature>
<comment type="cofactor">
    <cofactor evidence="1">
        <name>Mg(2+)</name>
        <dbReference type="ChEBI" id="CHEBI:18420"/>
    </cofactor>
    <text evidence="1">Binds 2 magnesium ions per subunit.</text>
</comment>
<dbReference type="Pfam" id="PF03747">
    <property type="entry name" value="ADP_ribosyl_GH"/>
    <property type="match status" value="2"/>
</dbReference>
<proteinExistence type="predicted"/>
<organism evidence="2 3">
    <name type="scientific">Candidatus Accumulibacter aalborgensis</name>
    <dbReference type="NCBI Taxonomy" id="1860102"/>
    <lineage>
        <taxon>Bacteria</taxon>
        <taxon>Pseudomonadati</taxon>
        <taxon>Pseudomonadota</taxon>
        <taxon>Betaproteobacteria</taxon>
        <taxon>Candidatus Accumulibacter</taxon>
    </lineage>
</organism>
<dbReference type="Proteomes" id="UP000199169">
    <property type="component" value="Unassembled WGS sequence"/>
</dbReference>
<dbReference type="EMBL" id="FLQX01000135">
    <property type="protein sequence ID" value="SBT08404.1"/>
    <property type="molecule type" value="Genomic_DNA"/>
</dbReference>